<dbReference type="GO" id="GO:0004560">
    <property type="term" value="F:alpha-L-fucosidase activity"/>
    <property type="evidence" value="ECO:0007669"/>
    <property type="project" value="InterPro"/>
</dbReference>
<dbReference type="InterPro" id="IPR006311">
    <property type="entry name" value="TAT_signal"/>
</dbReference>
<feature type="non-terminal residue" evidence="4">
    <location>
        <position position="95"/>
    </location>
</feature>
<evidence type="ECO:0000256" key="2">
    <source>
        <dbReference type="SAM" id="SignalP"/>
    </source>
</evidence>
<evidence type="ECO:0000259" key="3">
    <source>
        <dbReference type="Pfam" id="PF01120"/>
    </source>
</evidence>
<sequence length="95" mass="10490">MPSIDRREFCLALGALSGAAMLPTALRASAAPPLRPRTLRPPIAPGIGQASADQQVAAPRPKGKMQWWREARFGMFIHFGVYALPARGEWVQWHE</sequence>
<dbReference type="PROSITE" id="PS51318">
    <property type="entry name" value="TAT"/>
    <property type="match status" value="1"/>
</dbReference>
<dbReference type="Gene3D" id="3.20.20.80">
    <property type="entry name" value="Glycosidases"/>
    <property type="match status" value="1"/>
</dbReference>
<organism evidence="4">
    <name type="scientific">uncultured Acidobacteriota bacterium</name>
    <dbReference type="NCBI Taxonomy" id="171953"/>
    <lineage>
        <taxon>Bacteria</taxon>
        <taxon>Pseudomonadati</taxon>
        <taxon>Acidobacteriota</taxon>
        <taxon>environmental samples</taxon>
    </lineage>
</organism>
<dbReference type="SUPFAM" id="SSF51445">
    <property type="entry name" value="(Trans)glycosidases"/>
    <property type="match status" value="1"/>
</dbReference>
<dbReference type="InterPro" id="IPR017853">
    <property type="entry name" value="GH"/>
</dbReference>
<dbReference type="AlphaFoldDB" id="A0A060CJG0"/>
<reference evidence="4" key="1">
    <citation type="journal article" date="2013" name="Environ. Microbiol.">
        <title>Seasonally variable intestinal metagenomes of the red palm weevil (Rhynchophorus ferrugineus).</title>
        <authorList>
            <person name="Jia S."/>
            <person name="Zhang X."/>
            <person name="Zhang G."/>
            <person name="Yin A."/>
            <person name="Zhang S."/>
            <person name="Li F."/>
            <person name="Wang L."/>
            <person name="Zhao D."/>
            <person name="Yun Q."/>
            <person name="Tala"/>
            <person name="Wang J."/>
            <person name="Sun G."/>
            <person name="Baabdullah M."/>
            <person name="Yu X."/>
            <person name="Hu S."/>
            <person name="Al-Mssallem I.S."/>
            <person name="Yu J."/>
        </authorList>
    </citation>
    <scope>NUCLEOTIDE SEQUENCE</scope>
</reference>
<evidence type="ECO:0000313" key="4">
    <source>
        <dbReference type="EMBL" id="AIA92886.1"/>
    </source>
</evidence>
<feature type="signal peptide" evidence="2">
    <location>
        <begin position="1"/>
        <end position="30"/>
    </location>
</feature>
<feature type="chain" id="PRO_5001585502" evidence="2">
    <location>
        <begin position="31"/>
        <end position="95"/>
    </location>
</feature>
<protein>
    <submittedName>
        <fullName evidence="4">CAZy families GH29 protein</fullName>
    </submittedName>
</protein>
<dbReference type="Pfam" id="PF01120">
    <property type="entry name" value="Alpha_L_fucos"/>
    <property type="match status" value="1"/>
</dbReference>
<accession>A0A060CJG0</accession>
<dbReference type="GO" id="GO:0005975">
    <property type="term" value="P:carbohydrate metabolic process"/>
    <property type="evidence" value="ECO:0007669"/>
    <property type="project" value="InterPro"/>
</dbReference>
<keyword evidence="2" id="KW-0732">Signal</keyword>
<name>A0A060CJG0_9BACT</name>
<dbReference type="EMBL" id="KF125558">
    <property type="protein sequence ID" value="AIA92886.1"/>
    <property type="molecule type" value="Genomic_DNA"/>
</dbReference>
<proteinExistence type="predicted"/>
<evidence type="ECO:0000256" key="1">
    <source>
        <dbReference type="SAM" id="MobiDB-lite"/>
    </source>
</evidence>
<feature type="region of interest" description="Disordered" evidence="1">
    <location>
        <begin position="32"/>
        <end position="61"/>
    </location>
</feature>
<dbReference type="InterPro" id="IPR057739">
    <property type="entry name" value="Glyco_hydro_29_N"/>
</dbReference>
<feature type="domain" description="Glycoside hydrolase family 29 N-terminal" evidence="3">
    <location>
        <begin position="64"/>
        <end position="94"/>
    </location>
</feature>